<sequence>MSSASLSSTTVIGEHALANRALADQAIAASRAWVETMVVGHNLCPFAGREVQRDTVRYVAVSAHDWSETLGALLAECQRLDEDASLATTLLVLSDGVNDFDDYLDLLGVAEALLEEQGYEGVYQLASFHPDYCFDGVAEDDPANYTNRSPWPMLHLLREDAIAEALSHYPDPEAIPERNAAAMTALGGEALASKLAALMKTGEPRT</sequence>
<dbReference type="Proteomes" id="UP000198641">
    <property type="component" value="Unassembled WGS sequence"/>
</dbReference>
<dbReference type="EMBL" id="FNCI01000010">
    <property type="protein sequence ID" value="SDG35072.1"/>
    <property type="molecule type" value="Genomic_DNA"/>
</dbReference>
<dbReference type="RefSeq" id="WP_092526932.1">
    <property type="nucleotide sequence ID" value="NZ_FNCI01000010.1"/>
</dbReference>
<evidence type="ECO:0000313" key="1">
    <source>
        <dbReference type="EMBL" id="SDG35072.1"/>
    </source>
</evidence>
<protein>
    <recommendedName>
        <fullName evidence="3">DUF1415 domain-containing protein</fullName>
    </recommendedName>
</protein>
<dbReference type="AlphaFoldDB" id="A0A1G7TIY3"/>
<dbReference type="InterPro" id="IPR009858">
    <property type="entry name" value="DUF1415"/>
</dbReference>
<evidence type="ECO:0000313" key="2">
    <source>
        <dbReference type="Proteomes" id="UP000198641"/>
    </source>
</evidence>
<gene>
    <name evidence="1" type="ORF">SAMN05216571_110101</name>
</gene>
<accession>A0A1G7TIY3</accession>
<dbReference type="Pfam" id="PF07209">
    <property type="entry name" value="DUF1415"/>
    <property type="match status" value="1"/>
</dbReference>
<organism evidence="1 2">
    <name type="scientific">Onishia taeanensis</name>
    <dbReference type="NCBI Taxonomy" id="284577"/>
    <lineage>
        <taxon>Bacteria</taxon>
        <taxon>Pseudomonadati</taxon>
        <taxon>Pseudomonadota</taxon>
        <taxon>Gammaproteobacteria</taxon>
        <taxon>Oceanospirillales</taxon>
        <taxon>Halomonadaceae</taxon>
        <taxon>Onishia</taxon>
    </lineage>
</organism>
<reference evidence="1 2" key="1">
    <citation type="submission" date="2016-10" db="EMBL/GenBank/DDBJ databases">
        <authorList>
            <person name="de Groot N.N."/>
        </authorList>
    </citation>
    <scope>NUCLEOTIDE SEQUENCE [LARGE SCALE GENOMIC DNA]</scope>
    <source>
        <strain evidence="1 2">BH539</strain>
    </source>
</reference>
<keyword evidence="2" id="KW-1185">Reference proteome</keyword>
<dbReference type="OrthoDB" id="277390at2"/>
<dbReference type="STRING" id="284577.SAMN05216571_110101"/>
<proteinExistence type="predicted"/>
<evidence type="ECO:0008006" key="3">
    <source>
        <dbReference type="Google" id="ProtNLM"/>
    </source>
</evidence>
<name>A0A1G7TIY3_9GAMM</name>